<dbReference type="Pfam" id="PF04014">
    <property type="entry name" value="MazE_antitoxin"/>
    <property type="match status" value="1"/>
</dbReference>
<dbReference type="SUPFAM" id="SSF89447">
    <property type="entry name" value="AbrB/MazE/MraZ-like"/>
    <property type="match status" value="1"/>
</dbReference>
<dbReference type="Proteomes" id="UP000236753">
    <property type="component" value="Unassembled WGS sequence"/>
</dbReference>
<dbReference type="PROSITE" id="PS51740">
    <property type="entry name" value="SPOVT_ABRB"/>
    <property type="match status" value="1"/>
</dbReference>
<dbReference type="InterPro" id="IPR037914">
    <property type="entry name" value="SpoVT-AbrB_sf"/>
</dbReference>
<gene>
    <name evidence="3" type="ORF">SAMN05216334_12435</name>
</gene>
<sequence length="79" mass="8599">MSTAKITSKGQITIPIEIRTLLDLQNGDKVNFIVSDSGQVNFIPVTKNITTLKGIIPKPEKAVSIEDMKNTIKAKSTQS</sequence>
<dbReference type="EMBL" id="FNUX01000024">
    <property type="protein sequence ID" value="SEG07225.1"/>
    <property type="molecule type" value="Genomic_DNA"/>
</dbReference>
<keyword evidence="1" id="KW-0238">DNA-binding</keyword>
<dbReference type="OrthoDB" id="9811597at2"/>
<name>A0A1H5X6Y3_9PROT</name>
<dbReference type="Gene3D" id="2.10.260.10">
    <property type="match status" value="1"/>
</dbReference>
<protein>
    <submittedName>
        <fullName evidence="3">Transcriptional regulator, AbrB family</fullName>
    </submittedName>
</protein>
<evidence type="ECO:0000259" key="2">
    <source>
        <dbReference type="PROSITE" id="PS51740"/>
    </source>
</evidence>
<organism evidence="3 4">
    <name type="scientific">Nitrosomonas ureae</name>
    <dbReference type="NCBI Taxonomy" id="44577"/>
    <lineage>
        <taxon>Bacteria</taxon>
        <taxon>Pseudomonadati</taxon>
        <taxon>Pseudomonadota</taxon>
        <taxon>Betaproteobacteria</taxon>
        <taxon>Nitrosomonadales</taxon>
        <taxon>Nitrosomonadaceae</taxon>
        <taxon>Nitrosomonas</taxon>
    </lineage>
</organism>
<proteinExistence type="predicted"/>
<reference evidence="3 4" key="1">
    <citation type="submission" date="2016-10" db="EMBL/GenBank/DDBJ databases">
        <authorList>
            <person name="de Groot N.N."/>
        </authorList>
    </citation>
    <scope>NUCLEOTIDE SEQUENCE [LARGE SCALE GENOMIC DNA]</scope>
    <source>
        <strain evidence="3 4">Nm13</strain>
    </source>
</reference>
<evidence type="ECO:0000313" key="3">
    <source>
        <dbReference type="EMBL" id="SEG07225.1"/>
    </source>
</evidence>
<dbReference type="AlphaFoldDB" id="A0A1H5X6Y3"/>
<evidence type="ECO:0000313" key="4">
    <source>
        <dbReference type="Proteomes" id="UP000236753"/>
    </source>
</evidence>
<dbReference type="SMART" id="SM00966">
    <property type="entry name" value="SpoVT_AbrB"/>
    <property type="match status" value="1"/>
</dbReference>
<accession>A0A1H5X6Y3</accession>
<dbReference type="InterPro" id="IPR007159">
    <property type="entry name" value="SpoVT-AbrB_dom"/>
</dbReference>
<evidence type="ECO:0000256" key="1">
    <source>
        <dbReference type="PROSITE-ProRule" id="PRU01076"/>
    </source>
</evidence>
<dbReference type="GO" id="GO:0003677">
    <property type="term" value="F:DNA binding"/>
    <property type="evidence" value="ECO:0007669"/>
    <property type="project" value="UniProtKB-UniRule"/>
</dbReference>
<feature type="domain" description="SpoVT-AbrB" evidence="2">
    <location>
        <begin position="1"/>
        <end position="47"/>
    </location>
</feature>
<dbReference type="NCBIfam" id="TIGR01439">
    <property type="entry name" value="lp_hng_hel_AbrB"/>
    <property type="match status" value="1"/>
</dbReference>